<dbReference type="SUPFAM" id="SSF143968">
    <property type="entry name" value="UbiD C-terminal domain-like"/>
    <property type="match status" value="2"/>
</dbReference>
<feature type="domain" description="3-octaprenyl-4-hydroxybenzoate carboxy-lyase-like N-terminal" evidence="2">
    <location>
        <begin position="12"/>
        <end position="90"/>
    </location>
</feature>
<dbReference type="InterPro" id="IPR002830">
    <property type="entry name" value="UbiD"/>
</dbReference>
<dbReference type="EMBL" id="MFNE01000053">
    <property type="protein sequence ID" value="OGG93022.1"/>
    <property type="molecule type" value="Genomic_DNA"/>
</dbReference>
<accession>A0A1F6G4M8</accession>
<dbReference type="Proteomes" id="UP000178449">
    <property type="component" value="Unassembled WGS sequence"/>
</dbReference>
<name>A0A1F6G4M8_9PROT</name>
<dbReference type="GO" id="GO:0005737">
    <property type="term" value="C:cytoplasm"/>
    <property type="evidence" value="ECO:0007669"/>
    <property type="project" value="TreeGrafter"/>
</dbReference>
<dbReference type="SUPFAM" id="SSF50475">
    <property type="entry name" value="FMN-binding split barrel"/>
    <property type="match status" value="1"/>
</dbReference>
<feature type="domain" description="3-octaprenyl-4-hydroxybenzoate carboxy-lyase-like Rift-related" evidence="1">
    <location>
        <begin position="122"/>
        <end position="314"/>
    </location>
</feature>
<dbReference type="Pfam" id="PF01977">
    <property type="entry name" value="UbiD"/>
    <property type="match status" value="1"/>
</dbReference>
<dbReference type="STRING" id="1817772.A2527_13880"/>
<dbReference type="Gene3D" id="3.40.1670.10">
    <property type="entry name" value="UbiD C-terminal domain-like"/>
    <property type="match status" value="1"/>
</dbReference>
<feature type="domain" description="3-octaprenyl-4-hydroxybenzoate carboxy-lyase-like C-terminal" evidence="3">
    <location>
        <begin position="319"/>
        <end position="441"/>
    </location>
</feature>
<comment type="caution">
    <text evidence="4">The sequence shown here is derived from an EMBL/GenBank/DDBJ whole genome shotgun (WGS) entry which is preliminary data.</text>
</comment>
<proteinExistence type="predicted"/>
<evidence type="ECO:0000259" key="3">
    <source>
        <dbReference type="Pfam" id="PF20696"/>
    </source>
</evidence>
<dbReference type="InterPro" id="IPR048304">
    <property type="entry name" value="UbiD_Rift_dom"/>
</dbReference>
<reference evidence="4 5" key="1">
    <citation type="journal article" date="2016" name="Nat. Commun.">
        <title>Thousands of microbial genomes shed light on interconnected biogeochemical processes in an aquifer system.</title>
        <authorList>
            <person name="Anantharaman K."/>
            <person name="Brown C.T."/>
            <person name="Hug L.A."/>
            <person name="Sharon I."/>
            <person name="Castelle C.J."/>
            <person name="Probst A.J."/>
            <person name="Thomas B.C."/>
            <person name="Singh A."/>
            <person name="Wilkins M.J."/>
            <person name="Karaoz U."/>
            <person name="Brodie E.L."/>
            <person name="Williams K.H."/>
            <person name="Hubbard S.S."/>
            <person name="Banfield J.F."/>
        </authorList>
    </citation>
    <scope>NUCLEOTIDE SEQUENCE [LARGE SCALE GENOMIC DNA]</scope>
</reference>
<evidence type="ECO:0000259" key="1">
    <source>
        <dbReference type="Pfam" id="PF01977"/>
    </source>
</evidence>
<dbReference type="Pfam" id="PF20695">
    <property type="entry name" value="UbiD_N"/>
    <property type="match status" value="1"/>
</dbReference>
<dbReference type="PANTHER" id="PTHR30108:SF7">
    <property type="entry name" value="3-POLYPRENYL-4-HYDROXYBENZOATE DECARBOXYLASE"/>
    <property type="match status" value="1"/>
</dbReference>
<dbReference type="NCBIfam" id="TIGR00148">
    <property type="entry name" value="UbiD family decarboxylase"/>
    <property type="match status" value="1"/>
</dbReference>
<evidence type="ECO:0000313" key="5">
    <source>
        <dbReference type="Proteomes" id="UP000178449"/>
    </source>
</evidence>
<organism evidence="4 5">
    <name type="scientific">Candidatus Lambdaproteobacteria bacterium RIFOXYD2_FULL_50_16</name>
    <dbReference type="NCBI Taxonomy" id="1817772"/>
    <lineage>
        <taxon>Bacteria</taxon>
        <taxon>Pseudomonadati</taxon>
        <taxon>Pseudomonadota</taxon>
        <taxon>Candidatus Lambdaproteobacteria</taxon>
    </lineage>
</organism>
<protein>
    <submittedName>
        <fullName evidence="4">4-hydroxybenzoate decarboxylase</fullName>
    </submittedName>
</protein>
<dbReference type="InterPro" id="IPR049381">
    <property type="entry name" value="UbiD-like_C"/>
</dbReference>
<evidence type="ECO:0000259" key="2">
    <source>
        <dbReference type="Pfam" id="PF20695"/>
    </source>
</evidence>
<dbReference type="PANTHER" id="PTHR30108">
    <property type="entry name" value="3-OCTAPRENYL-4-HYDROXYBENZOATE CARBOXY-LYASE-RELATED"/>
    <property type="match status" value="1"/>
</dbReference>
<dbReference type="InterPro" id="IPR049383">
    <property type="entry name" value="UbiD-like_N"/>
</dbReference>
<dbReference type="Pfam" id="PF20696">
    <property type="entry name" value="UbiD_C"/>
    <property type="match status" value="1"/>
</dbReference>
<dbReference type="AlphaFoldDB" id="A0A1F6G4M8"/>
<dbReference type="GO" id="GO:0016831">
    <property type="term" value="F:carboxy-lyase activity"/>
    <property type="evidence" value="ECO:0007669"/>
    <property type="project" value="InterPro"/>
</dbReference>
<evidence type="ECO:0000313" key="4">
    <source>
        <dbReference type="EMBL" id="OGG93022.1"/>
    </source>
</evidence>
<gene>
    <name evidence="4" type="ORF">A2527_13880</name>
</gene>
<sequence length="590" mass="65893">MKNNLTSTRQFVDKLAQEGELWRFEAPIDPDQELAEVQRRVVAQKGPALLFTQVKGTKFPVATNLYGSQKRIDLAFGSKPGQFIKDLAQAVDGLLPPSPKKLWDAKHLALTGLKVGLKTKHQGPVLAEQVSGLDQLPQIKSWPEDGGAFITLPLVYTESPKSGKGNLGMYRVQLFDEKTAGMHIQIHRGGGYHYHEAEALNRSLPARVFVGGPPALTIAAVAPLPEDIPELLFASLLMGEKLEVGRLDNLGTRMALQADFMISGLIPPYKRRPEGPFGDHYGYYSLQHNYPYLEVQSVHHRKDAIWPATVVGRPPQEDHFIAEYLQELLEPLFPLVLHQVKKLWAFEESGVHSLAGAIVKDRYPKEAFTAALRILSEGQLSLTKFLMVTDQEIELKNFRQLITTVLERSDMTTDLHVLANISQDTLDYTGPQVNLGSKAILLGLGEKKRDLATRWKGPWSDSRLGEAHLFCPGVLCVGGAPWEKEKELAKWLALEPSIQKFSWVILTDEPEAAAQSNEDFIWYCFTRFEPAADLYGAQRVERFHVGIEGPLVLDCRMKSWYPSTLVPNPKIAQGVEEKWGAAIAKACRQK</sequence>